<comment type="caution">
    <text evidence="1">The sequence shown here is derived from an EMBL/GenBank/DDBJ whole genome shotgun (WGS) entry which is preliminary data.</text>
</comment>
<accession>A0A9E2NRW4</accession>
<organism evidence="1 2">
    <name type="scientific">Candidatus Anaerobiospirillum merdipullorum</name>
    <dbReference type="NCBI Taxonomy" id="2838450"/>
    <lineage>
        <taxon>Bacteria</taxon>
        <taxon>Pseudomonadati</taxon>
        <taxon>Pseudomonadota</taxon>
        <taxon>Gammaproteobacteria</taxon>
        <taxon>Aeromonadales</taxon>
        <taxon>Succinivibrionaceae</taxon>
        <taxon>Anaerobiospirillum</taxon>
    </lineage>
</organism>
<evidence type="ECO:0000313" key="2">
    <source>
        <dbReference type="Proteomes" id="UP000824150"/>
    </source>
</evidence>
<protein>
    <submittedName>
        <fullName evidence="1">DUF4357 domain-containing protein</fullName>
    </submittedName>
</protein>
<dbReference type="Proteomes" id="UP000824150">
    <property type="component" value="Unassembled WGS sequence"/>
</dbReference>
<gene>
    <name evidence="1" type="ORF">IAA31_02375</name>
</gene>
<name>A0A9E2NRW4_9GAMM</name>
<evidence type="ECO:0000313" key="1">
    <source>
        <dbReference type="EMBL" id="MBU3826325.1"/>
    </source>
</evidence>
<sequence length="158" mass="17648">MADIAYIVDEKGQRTHVIVPLKTYETLLALQELLKSGPLAHDELYYLNFKQHQAYGYPQGLKSNPQFVLIKGSEVALTMAPSMPKRIVRLKEDLLNNQSLSLDVARNAFVLTRDIKCKSVSQAALLCSGMVINGMEAFKNKAGFSLRTSGYGRKKRIT</sequence>
<reference evidence="1" key="2">
    <citation type="submission" date="2021-04" db="EMBL/GenBank/DDBJ databases">
        <authorList>
            <person name="Gilroy R."/>
        </authorList>
    </citation>
    <scope>NUCLEOTIDE SEQUENCE</scope>
    <source>
        <strain evidence="1">687</strain>
    </source>
</reference>
<proteinExistence type="predicted"/>
<reference evidence="1" key="1">
    <citation type="journal article" date="2021" name="PeerJ">
        <title>Extensive microbial diversity within the chicken gut microbiome revealed by metagenomics and culture.</title>
        <authorList>
            <person name="Gilroy R."/>
            <person name="Ravi A."/>
            <person name="Getino M."/>
            <person name="Pursley I."/>
            <person name="Horton D.L."/>
            <person name="Alikhan N.F."/>
            <person name="Baker D."/>
            <person name="Gharbi K."/>
            <person name="Hall N."/>
            <person name="Watson M."/>
            <person name="Adriaenssens E.M."/>
            <person name="Foster-Nyarko E."/>
            <person name="Jarju S."/>
            <person name="Secka A."/>
            <person name="Antonio M."/>
            <person name="Oren A."/>
            <person name="Chaudhuri R.R."/>
            <person name="La Ragione R."/>
            <person name="Hildebrand F."/>
            <person name="Pallen M.J."/>
        </authorList>
    </citation>
    <scope>NUCLEOTIDE SEQUENCE</scope>
    <source>
        <strain evidence="1">687</strain>
    </source>
</reference>
<dbReference type="EMBL" id="JAHLFG010000028">
    <property type="protein sequence ID" value="MBU3826325.1"/>
    <property type="molecule type" value="Genomic_DNA"/>
</dbReference>
<dbReference type="AlphaFoldDB" id="A0A9E2NRW4"/>